<evidence type="ECO:0000256" key="2">
    <source>
        <dbReference type="ARBA" id="ARBA00022980"/>
    </source>
</evidence>
<feature type="domain" description="Ribosomal protein eL8/eL30/eS12/Gadd45" evidence="4">
    <location>
        <begin position="11"/>
        <end position="103"/>
    </location>
</feature>
<keyword evidence="3" id="KW-0687">Ribonucleoprotein</keyword>
<dbReference type="InterPro" id="IPR022991">
    <property type="entry name" value="Ribosomal_eL30_CS"/>
</dbReference>
<evidence type="ECO:0000259" key="4">
    <source>
        <dbReference type="Pfam" id="PF01248"/>
    </source>
</evidence>
<dbReference type="PROSITE" id="PS00993">
    <property type="entry name" value="RIBOSOMAL_L30E_2"/>
    <property type="match status" value="1"/>
</dbReference>
<dbReference type="Gene3D" id="3.30.1330.30">
    <property type="match status" value="1"/>
</dbReference>
<dbReference type="eggNOG" id="KOG2988">
    <property type="taxonomic scope" value="Eukaryota"/>
</dbReference>
<dbReference type="FunFam" id="3.30.1330.30:FF:000001">
    <property type="entry name" value="60S ribosomal protein L30"/>
    <property type="match status" value="1"/>
</dbReference>
<dbReference type="InParanoid" id="F2TYJ0"/>
<dbReference type="OMA" id="YFQGGNN"/>
<dbReference type="FunCoup" id="F2TYJ0">
    <property type="interactions" value="1141"/>
</dbReference>
<dbReference type="KEGG" id="sre:PTSG_01643"/>
<protein>
    <submittedName>
        <fullName evidence="5">Ribosomal protein L30</fullName>
    </submittedName>
</protein>
<dbReference type="InterPro" id="IPR039109">
    <property type="entry name" value="Ribosomal_eL30-like"/>
</dbReference>
<accession>F2TYJ0</accession>
<dbReference type="STRING" id="946362.F2TYJ0"/>
<keyword evidence="6" id="KW-1185">Reference proteome</keyword>
<dbReference type="InterPro" id="IPR029064">
    <property type="entry name" value="Ribosomal_eL30-like_sf"/>
</dbReference>
<proteinExistence type="inferred from homology"/>
<gene>
    <name evidence="5" type="ORF">PTSG_01643</name>
</gene>
<dbReference type="GeneID" id="16078218"/>
<dbReference type="SUPFAM" id="SSF55315">
    <property type="entry name" value="L30e-like"/>
    <property type="match status" value="1"/>
</dbReference>
<dbReference type="OrthoDB" id="1928736at2759"/>
<evidence type="ECO:0000313" key="5">
    <source>
        <dbReference type="EMBL" id="EGD78664.1"/>
    </source>
</evidence>
<dbReference type="PANTHER" id="PTHR11449">
    <property type="entry name" value="RIBOSOMAL PROTEIN L30"/>
    <property type="match status" value="1"/>
</dbReference>
<dbReference type="InterPro" id="IPR004038">
    <property type="entry name" value="Ribosomal_eL8/eL30/eS12/Gad45"/>
</dbReference>
<sequence length="111" mass="12200">MAKKGKKTGDNLNTKLALAIKSGKYVLGYKQTRKMLRLGKAQLVIIASNAPALRKSELEYYALLSKSLVEHFKGDNIELGTAVGRYHRVGVLTITDPGDSDIVRSLQQQQA</sequence>
<dbReference type="Pfam" id="PF01248">
    <property type="entry name" value="Ribosomal_L7Ae"/>
    <property type="match status" value="1"/>
</dbReference>
<dbReference type="GO" id="GO:0005840">
    <property type="term" value="C:ribosome"/>
    <property type="evidence" value="ECO:0007669"/>
    <property type="project" value="UniProtKB-KW"/>
</dbReference>
<dbReference type="GO" id="GO:0003723">
    <property type="term" value="F:RNA binding"/>
    <property type="evidence" value="ECO:0007669"/>
    <property type="project" value="InterPro"/>
</dbReference>
<keyword evidence="2 5" id="KW-0689">Ribosomal protein</keyword>
<dbReference type="GO" id="GO:1990904">
    <property type="term" value="C:ribonucleoprotein complex"/>
    <property type="evidence" value="ECO:0007669"/>
    <property type="project" value="UniProtKB-KW"/>
</dbReference>
<comment type="similarity">
    <text evidence="1">Belongs to the eukaryotic ribosomal protein eL30 family.</text>
</comment>
<organism evidence="6">
    <name type="scientific">Salpingoeca rosetta (strain ATCC 50818 / BSB-021)</name>
    <dbReference type="NCBI Taxonomy" id="946362"/>
    <lineage>
        <taxon>Eukaryota</taxon>
        <taxon>Choanoflagellata</taxon>
        <taxon>Craspedida</taxon>
        <taxon>Salpingoecidae</taxon>
        <taxon>Salpingoeca</taxon>
    </lineage>
</organism>
<reference evidence="5" key="1">
    <citation type="submission" date="2009-08" db="EMBL/GenBank/DDBJ databases">
        <title>Annotation of Salpingoeca rosetta.</title>
        <authorList>
            <consortium name="The Broad Institute Genome Sequencing Platform"/>
            <person name="Russ C."/>
            <person name="Cuomo C."/>
            <person name="Burger G."/>
            <person name="Gray M.W."/>
            <person name="Holland P.W.H."/>
            <person name="King N."/>
            <person name="Lang F.B.F."/>
            <person name="Roger A.J."/>
            <person name="Ruiz-Trillo I."/>
            <person name="Young S.K."/>
            <person name="Zeng Q."/>
            <person name="Gargeya S."/>
            <person name="Alvarado L."/>
            <person name="Berlin A."/>
            <person name="Chapman S.B."/>
            <person name="Chen Z."/>
            <person name="Freedman E."/>
            <person name="Gellesch M."/>
            <person name="Goldberg J."/>
            <person name="Griggs A."/>
            <person name="Gujja S."/>
            <person name="Heilman E."/>
            <person name="Heiman D."/>
            <person name="Howarth C."/>
            <person name="Mehta T."/>
            <person name="Neiman D."/>
            <person name="Pearson M."/>
            <person name="Roberts A."/>
            <person name="Saif S."/>
            <person name="Shea T."/>
            <person name="Shenoy N."/>
            <person name="Sisk P."/>
            <person name="Stolte C."/>
            <person name="Sykes S."/>
            <person name="White J."/>
            <person name="Yandava C."/>
            <person name="Haas B."/>
            <person name="Nusbaum C."/>
            <person name="Birren B."/>
        </authorList>
    </citation>
    <scope>NUCLEOTIDE SEQUENCE [LARGE SCALE GENOMIC DNA]</scope>
    <source>
        <strain evidence="5">ATCC 50818</strain>
    </source>
</reference>
<evidence type="ECO:0000313" key="6">
    <source>
        <dbReference type="Proteomes" id="UP000007799"/>
    </source>
</evidence>
<dbReference type="NCBIfam" id="NF002172">
    <property type="entry name" value="PRK01018.1"/>
    <property type="match status" value="1"/>
</dbReference>
<evidence type="ECO:0000256" key="1">
    <source>
        <dbReference type="ARBA" id="ARBA00007326"/>
    </source>
</evidence>
<dbReference type="RefSeq" id="XP_004997622.1">
    <property type="nucleotide sequence ID" value="XM_004997565.1"/>
</dbReference>
<name>F2TYJ0_SALR5</name>
<evidence type="ECO:0000256" key="3">
    <source>
        <dbReference type="ARBA" id="ARBA00023274"/>
    </source>
</evidence>
<dbReference type="Proteomes" id="UP000007799">
    <property type="component" value="Unassembled WGS sequence"/>
</dbReference>
<dbReference type="EMBL" id="GL832957">
    <property type="protein sequence ID" value="EGD78664.1"/>
    <property type="molecule type" value="Genomic_DNA"/>
</dbReference>
<dbReference type="AlphaFoldDB" id="F2TYJ0"/>